<dbReference type="STRING" id="1121331.SAMN02745248_01180"/>
<protein>
    <submittedName>
        <fullName evidence="1">Uncharacterized protein</fullName>
    </submittedName>
</protein>
<dbReference type="Proteomes" id="UP000183952">
    <property type="component" value="Unassembled WGS sequence"/>
</dbReference>
<dbReference type="OrthoDB" id="1936933at2"/>
<name>A0A1M6MUU7_9CLOT</name>
<proteinExistence type="predicted"/>
<sequence length="177" mass="20935">MAVIKKDGRSVQIELGCKKCKVKSYEPNGRKIIKQQVFNQGYVTFELEDGTLVEQYVLITPWNRYLFYKLIKAIKGEFNINDECENFQYEELIGKEVVIELEDEHKDTGTYTNITNIYNVEDGEILIIDDNKRKEKRFSEMEKNNLINMQYMTNKVNENINYIDTGIEDMENEEINF</sequence>
<reference evidence="1 2" key="1">
    <citation type="submission" date="2016-11" db="EMBL/GenBank/DDBJ databases">
        <authorList>
            <person name="Jaros S."/>
            <person name="Januszkiewicz K."/>
            <person name="Wedrychowicz H."/>
        </authorList>
    </citation>
    <scope>NUCLEOTIDE SEQUENCE [LARGE SCALE GENOMIC DNA]</scope>
    <source>
        <strain evidence="1 2">DSM 3090</strain>
    </source>
</reference>
<dbReference type="AlphaFoldDB" id="A0A1M6MUU7"/>
<dbReference type="EMBL" id="FRAD01000008">
    <property type="protein sequence ID" value="SHJ87196.1"/>
    <property type="molecule type" value="Genomic_DNA"/>
</dbReference>
<organism evidence="1 2">
    <name type="scientific">Hathewaya proteolytica DSM 3090</name>
    <dbReference type="NCBI Taxonomy" id="1121331"/>
    <lineage>
        <taxon>Bacteria</taxon>
        <taxon>Bacillati</taxon>
        <taxon>Bacillota</taxon>
        <taxon>Clostridia</taxon>
        <taxon>Eubacteriales</taxon>
        <taxon>Clostridiaceae</taxon>
        <taxon>Hathewaya</taxon>
    </lineage>
</organism>
<evidence type="ECO:0000313" key="1">
    <source>
        <dbReference type="EMBL" id="SHJ87196.1"/>
    </source>
</evidence>
<evidence type="ECO:0000313" key="2">
    <source>
        <dbReference type="Proteomes" id="UP000183952"/>
    </source>
</evidence>
<dbReference type="RefSeq" id="WP_072903194.1">
    <property type="nucleotide sequence ID" value="NZ_FRAD01000008.1"/>
</dbReference>
<keyword evidence="2" id="KW-1185">Reference proteome</keyword>
<accession>A0A1M6MUU7</accession>
<gene>
    <name evidence="1" type="ORF">SAMN02745248_01180</name>
</gene>